<dbReference type="EMBL" id="JAAPAO010000073">
    <property type="protein sequence ID" value="KAF4673908.1"/>
    <property type="molecule type" value="Genomic_DNA"/>
</dbReference>
<dbReference type="OrthoDB" id="424610at2759"/>
<accession>A0A7J6MQL9</accession>
<dbReference type="AlphaFoldDB" id="A0A7J6MQL9"/>
<evidence type="ECO:0000313" key="2">
    <source>
        <dbReference type="Proteomes" id="UP000591131"/>
    </source>
</evidence>
<dbReference type="Gene3D" id="3.40.50.1820">
    <property type="entry name" value="alpha/beta hydrolase"/>
    <property type="match status" value="1"/>
</dbReference>
<sequence length="406" mass="45621">MVIAAATPTINEKLKKLGKGISVDSYYTVELYHVKFSDAGATHKNQLRVMPQNYTVYTVIDEPGQDYSSDGPQFSVRVVEELAEVSAGASVGEPHGRQLDEDGIIGSEKFTFTQKVSYFLSLERRYYRHIPPGGDIKGIIIQYHGWKKTCEQWEPISNLTPVADKHNLMLIHACASDYGFYSSFFKSIPGWNAGVCCTKRQDIDDIDYTRTILSRENKKNLPVYGYGYSNGGMMVEALLCHKVIDMAVSVNGVLALNPGLQGSLKTCDNIYRKARKVIAPRVASIHCVDDGVVPYNGSLNLKSYTEKIKSYFTTNLLPRTNKDMRRWAKRLGCERKATEREAINNSTKLKEWVCPGSNRVVSVKRFNCRAHRKSPHKVVRTLDFDPAVWAGNFFLGTNEEPGKLLV</sequence>
<comment type="caution">
    <text evidence="1">The sequence shown here is derived from an EMBL/GenBank/DDBJ whole genome shotgun (WGS) entry which is preliminary data.</text>
</comment>
<evidence type="ECO:0000313" key="1">
    <source>
        <dbReference type="EMBL" id="KAF4673908.1"/>
    </source>
</evidence>
<name>A0A7J6MQL9_PERCH</name>
<organism evidence="1 2">
    <name type="scientific">Perkinsus chesapeaki</name>
    <name type="common">Clam parasite</name>
    <name type="synonym">Perkinsus andrewsi</name>
    <dbReference type="NCBI Taxonomy" id="330153"/>
    <lineage>
        <taxon>Eukaryota</taxon>
        <taxon>Sar</taxon>
        <taxon>Alveolata</taxon>
        <taxon>Perkinsozoa</taxon>
        <taxon>Perkinsea</taxon>
        <taxon>Perkinsida</taxon>
        <taxon>Perkinsidae</taxon>
        <taxon>Perkinsus</taxon>
    </lineage>
</organism>
<keyword evidence="2" id="KW-1185">Reference proteome</keyword>
<gene>
    <name evidence="1" type="ORF">FOL47_009939</name>
</gene>
<dbReference type="SUPFAM" id="SSF53474">
    <property type="entry name" value="alpha/beta-Hydrolases"/>
    <property type="match status" value="1"/>
</dbReference>
<proteinExistence type="predicted"/>
<dbReference type="InterPro" id="IPR029058">
    <property type="entry name" value="AB_hydrolase_fold"/>
</dbReference>
<dbReference type="Proteomes" id="UP000591131">
    <property type="component" value="Unassembled WGS sequence"/>
</dbReference>
<protein>
    <submittedName>
        <fullName evidence="1">Uncharacterized protein</fullName>
    </submittedName>
</protein>
<reference evidence="1 2" key="1">
    <citation type="submission" date="2020-04" db="EMBL/GenBank/DDBJ databases">
        <title>Perkinsus chesapeaki whole genome sequence.</title>
        <authorList>
            <person name="Bogema D.R."/>
        </authorList>
    </citation>
    <scope>NUCLEOTIDE SEQUENCE [LARGE SCALE GENOMIC DNA]</scope>
    <source>
        <strain evidence="1">ATCC PRA-425</strain>
    </source>
</reference>